<dbReference type="Proteomes" id="UP001164746">
    <property type="component" value="Chromosome 14"/>
</dbReference>
<keyword evidence="3" id="KW-0732">Signal</keyword>
<keyword evidence="5" id="KW-1015">Disulfide bond</keyword>
<dbReference type="SUPFAM" id="SSF82895">
    <property type="entry name" value="TSP-1 type 1 repeat"/>
    <property type="match status" value="21"/>
</dbReference>
<reference evidence="7" key="1">
    <citation type="submission" date="2022-11" db="EMBL/GenBank/DDBJ databases">
        <title>Centuries of genome instability and evolution in soft-shell clam transmissible cancer (bioRxiv).</title>
        <authorList>
            <person name="Hart S.F.M."/>
            <person name="Yonemitsu M.A."/>
            <person name="Giersch R.M."/>
            <person name="Beal B.F."/>
            <person name="Arriagada G."/>
            <person name="Davis B.W."/>
            <person name="Ostrander E.A."/>
            <person name="Goff S.P."/>
            <person name="Metzger M.J."/>
        </authorList>
    </citation>
    <scope>NUCLEOTIDE SEQUENCE</scope>
    <source>
        <strain evidence="7">MELC-2E11</strain>
        <tissue evidence="7">Siphon/mantle</tissue>
    </source>
</reference>
<evidence type="ECO:0000256" key="5">
    <source>
        <dbReference type="ARBA" id="ARBA00023157"/>
    </source>
</evidence>
<dbReference type="Pfam" id="PF00090">
    <property type="entry name" value="TSP_1"/>
    <property type="match status" value="21"/>
</dbReference>
<dbReference type="SMART" id="SM00209">
    <property type="entry name" value="TSP1"/>
    <property type="match status" value="21"/>
</dbReference>
<gene>
    <name evidence="7" type="ORF">MAR_012895</name>
</gene>
<evidence type="ECO:0000256" key="3">
    <source>
        <dbReference type="ARBA" id="ARBA00022729"/>
    </source>
</evidence>
<name>A0ABY7G7G0_MYAAR</name>
<evidence type="ECO:0000313" key="8">
    <source>
        <dbReference type="Proteomes" id="UP001164746"/>
    </source>
</evidence>
<comment type="subcellular location">
    <subcellularLocation>
        <location evidence="1">Secreted</location>
    </subcellularLocation>
</comment>
<dbReference type="InterPro" id="IPR036383">
    <property type="entry name" value="TSP1_rpt_sf"/>
</dbReference>
<organism evidence="7 8">
    <name type="scientific">Mya arenaria</name>
    <name type="common">Soft-shell clam</name>
    <dbReference type="NCBI Taxonomy" id="6604"/>
    <lineage>
        <taxon>Eukaryota</taxon>
        <taxon>Metazoa</taxon>
        <taxon>Spiralia</taxon>
        <taxon>Lophotrochozoa</taxon>
        <taxon>Mollusca</taxon>
        <taxon>Bivalvia</taxon>
        <taxon>Autobranchia</taxon>
        <taxon>Heteroconchia</taxon>
        <taxon>Euheterodonta</taxon>
        <taxon>Imparidentia</taxon>
        <taxon>Neoheterodontei</taxon>
        <taxon>Myida</taxon>
        <taxon>Myoidea</taxon>
        <taxon>Myidae</taxon>
        <taxon>Mya</taxon>
    </lineage>
</organism>
<feature type="region of interest" description="Disordered" evidence="6">
    <location>
        <begin position="313"/>
        <end position="353"/>
    </location>
</feature>
<accession>A0ABY7G7G0</accession>
<evidence type="ECO:0000256" key="4">
    <source>
        <dbReference type="ARBA" id="ARBA00022737"/>
    </source>
</evidence>
<dbReference type="InterPro" id="IPR000884">
    <property type="entry name" value="TSP1_rpt"/>
</dbReference>
<dbReference type="PANTHER" id="PTHR22906">
    <property type="entry name" value="PROPERDIN"/>
    <property type="match status" value="1"/>
</dbReference>
<dbReference type="PANTHER" id="PTHR22906:SF43">
    <property type="entry name" value="PROPERDIN"/>
    <property type="match status" value="1"/>
</dbReference>
<proteinExistence type="predicted"/>
<keyword evidence="2" id="KW-0964">Secreted</keyword>
<evidence type="ECO:0000313" key="7">
    <source>
        <dbReference type="EMBL" id="WAR27191.1"/>
    </source>
</evidence>
<evidence type="ECO:0000256" key="2">
    <source>
        <dbReference type="ARBA" id="ARBA00022525"/>
    </source>
</evidence>
<dbReference type="PROSITE" id="PS50092">
    <property type="entry name" value="TSP1"/>
    <property type="match status" value="20"/>
</dbReference>
<sequence>MFIHVHKRTVFGPRGACYFTLSLYMYISGRCVGRVKHVVSHYVYKCILADGAWAEWSSWSDCTKTCGDGIRFRARICLFDMNRPHGADSDGQWNQWGGWSQCTHTCNGGKQSRGRVCLYTPGFLHGAPCPGDSIAIQNCGTSECPVDGIWGPWYPWGTCSQSCDTGRTTRSRTCMFRTRDPATPHGKECDGDMTQLKDLDARWSTWSAFTTCDKTCGGGRRARTRHCIYDPVAPMGLNCTGSTEESEQCNTVECPVDGVLQSWKSWSHCTVTCEGGTHSRTRDCYFPLNRPHETYCFPLTPIFLLQSKATGPNGIHGQSVRSHAERDPSTESGTARIPTTPCTEKSVPGPSIRRGSVTHNTALWMENGPTGQPTVDVQCRVATAPTRGQGRATLTPVDGVFQDCGAWSVCPVTCGGGIQDRTRICFFPPDTPHGQDCGNYTHENQTCNNNKCPVDGVLTEWSEWSACTVTCGGGTMYHNRTCYFPPDVPHGLDCKRRLENTKTCNTNKCPVDGVWESWTAWTPCTVSCGNGTTTRDRNCFFPLDVPHGTDCTGDTSELRRRGMGLMDHVVRLFADMRWRKYDQDSELHLRPFSTEGTGVPRRCGREQPVQHPELPSNFTECTTTCGTGSQYRVRQCEFQPGYPHGENCTGPSNENSNCNENPCPVDGVWTAWVKWSVCSASCAGGTRNRSRTCDFPEPPIPHGSPCNGSAEAMENCNIEKCPIAGHWSNWSLPTDCSLSCGGGVQTRNRSCVFDDPDAPHLSECFGNTTETLDCNTQHCPVDGVWKAWNAWHQCSVTCGGGNRVRDRDCFFPPDIAQGESCAGQKTEIEQCNTNLCPVNGTFTAWSDWTSCSHTCGDGSQFRTRKCEFNGGPPGVNCTGNYSDSQTCNIAVCPVDGKWAAWEQWTYCTATCGTGSRSRNRTNRTCEYLPLGSPPGNPCPESDRDVKYCNTDPCPVNGDWGSWGEWTKCSATCNIGQHSRNRTCVYDPVAPKGAKCLGRDHMAGFCNDGYCPQDGVLSEWGTWSACSVTCGDGMESRDRSCVYPIPLAPHGKPCEGETNNTRACLNVTQCTVDGVWSEWSTYGACSVTCGNGDKIRTRTCDFTPGHPQGHNCVGNSTQSIGCTMRSCPVDGVWESWEAWDVCTRTCGTGTKVRTRDCFFPPRVTQGDFCTTGKSKETVDLDGTPGQWTEWTSCTVSCGGGTQTRTRNCTYPENSVHGEECKDSLSENRNCNSDVCRVDGVWSLWSAWGACSVTCADGTQLRTRSCTFPPDAAKGKDCGGNGNATQTCNLGGCPVDGFWGAWESWSACSVTCGNGQQTRDRNCTFPPDAVKGTECQGQPQDHQQCNDGPCTSKYTSTMCGTLEECHNGWFSKYSSTDKCLNFDEKFVYTSAFECEFCCGSDNCNLKVNPPNKYYPVP</sequence>
<dbReference type="InterPro" id="IPR052065">
    <property type="entry name" value="Compl_asym_regulator"/>
</dbReference>
<evidence type="ECO:0000256" key="6">
    <source>
        <dbReference type="SAM" id="MobiDB-lite"/>
    </source>
</evidence>
<evidence type="ECO:0000256" key="1">
    <source>
        <dbReference type="ARBA" id="ARBA00004613"/>
    </source>
</evidence>
<protein>
    <submittedName>
        <fullName evidence="7">ADT1-like protein</fullName>
    </submittedName>
</protein>
<keyword evidence="8" id="KW-1185">Reference proteome</keyword>
<dbReference type="Gene3D" id="2.20.100.10">
    <property type="entry name" value="Thrombospondin type-1 (TSP1) repeat"/>
    <property type="match status" value="21"/>
</dbReference>
<dbReference type="EMBL" id="CP111025">
    <property type="protein sequence ID" value="WAR27191.1"/>
    <property type="molecule type" value="Genomic_DNA"/>
</dbReference>
<keyword evidence="4" id="KW-0677">Repeat</keyword>